<gene>
    <name evidence="1" type="ORF">C5749_00300</name>
</gene>
<evidence type="ECO:0000313" key="2">
    <source>
        <dbReference type="Proteomes" id="UP000238642"/>
    </source>
</evidence>
<sequence length="361" mass="42101">MGNLEKRVDFSIIRYANCWEDPEILLQGLVPKSGSKILSIASAGDNSFSMLITDPELVVAVDVNLTQLYLVELKKAAIRSLDYDDVLVFLGFQAGAYRLKLFQQLKQELTADVRQYWERHTDTITRGIIHQGKFERYFQLFAKRVLPFIHSKGRVEQLLAPKNELEQVQFYHKKWNSWRWRLFFNIFFSRLVMGKWGRDPQFLKEVGIDVSSYIFKKAEKQLKKVGAQQNPILRYNLTGNFGELLPHYLQPESYHKIKGNLDSLVIRQGFAEQVARDYGQFDSMNLSNIFEYMDKSLFTETAEKLIQLLADGGRIGYWNLMVPRRISGIFPSEVRYLSKLSQQLTADDNGFFYNQFIVEEK</sequence>
<dbReference type="PANTHER" id="PTHR47473">
    <property type="entry name" value="BTA1P"/>
    <property type="match status" value="1"/>
</dbReference>
<evidence type="ECO:0000313" key="1">
    <source>
        <dbReference type="EMBL" id="PRD55779.1"/>
    </source>
</evidence>
<name>A0A2S9JR72_9SPHI</name>
<organism evidence="1 2">
    <name type="scientific">Sphingobacterium gobiense</name>
    <dbReference type="NCBI Taxonomy" id="1382456"/>
    <lineage>
        <taxon>Bacteria</taxon>
        <taxon>Pseudomonadati</taxon>
        <taxon>Bacteroidota</taxon>
        <taxon>Sphingobacteriia</taxon>
        <taxon>Sphingobacteriales</taxon>
        <taxon>Sphingobacteriaceae</taxon>
        <taxon>Sphingobacterium</taxon>
    </lineage>
</organism>
<accession>A0A2S9JR72</accession>
<dbReference type="Proteomes" id="UP000238642">
    <property type="component" value="Unassembled WGS sequence"/>
</dbReference>
<protein>
    <submittedName>
        <fullName evidence="1">DUF3419 domain-containing protein</fullName>
    </submittedName>
</protein>
<keyword evidence="2" id="KW-1185">Reference proteome</keyword>
<reference evidence="1 2" key="1">
    <citation type="submission" date="2018-02" db="EMBL/GenBank/DDBJ databases">
        <title>The draft genome of Sphingobacterium gobiense H7.</title>
        <authorList>
            <person name="Li L."/>
            <person name="Liu L."/>
            <person name="Zhang X."/>
            <person name="Wang T."/>
            <person name="Liang L."/>
        </authorList>
    </citation>
    <scope>NUCLEOTIDE SEQUENCE [LARGE SCALE GENOMIC DNA]</scope>
    <source>
        <strain evidence="1 2">ACCC 05757</strain>
    </source>
</reference>
<comment type="caution">
    <text evidence="1">The sequence shown here is derived from an EMBL/GenBank/DDBJ whole genome shotgun (WGS) entry which is preliminary data.</text>
</comment>
<dbReference type="AlphaFoldDB" id="A0A2S9JR72"/>
<dbReference type="EMBL" id="PVBS01000001">
    <property type="protein sequence ID" value="PRD55779.1"/>
    <property type="molecule type" value="Genomic_DNA"/>
</dbReference>
<proteinExistence type="predicted"/>
<dbReference type="OrthoDB" id="1522784at2"/>
<dbReference type="PANTHER" id="PTHR47473:SF1">
    <property type="entry name" value="METHYLTRANSFERASE DOMAIN-CONTAINING PROTEIN"/>
    <property type="match status" value="1"/>
</dbReference>
<dbReference type="Pfam" id="PF11899">
    <property type="entry name" value="DUF3419"/>
    <property type="match status" value="1"/>
</dbReference>
<dbReference type="InterPro" id="IPR021829">
    <property type="entry name" value="DUF3419"/>
</dbReference>